<dbReference type="InterPro" id="IPR001750">
    <property type="entry name" value="ND/Mrp_TM"/>
</dbReference>
<dbReference type="Proteomes" id="UP000320730">
    <property type="component" value="Unassembled WGS sequence"/>
</dbReference>
<sequence length="291" mass="31732">ALIFMGLLVKGGIFVSGLWLPMTHSESETSVSALMSGVVVKAGIFPLLRCALILEDLDVLIRLFGVLTAIFGVSYAVFEKDSKRMLAFHTISQLGFILAAPVVSGFYTLTHGLVKSSLFLLAGVLPSRNFKELQQQSIPNSLWIALVVASFSISGFPLLSGFGAKALTMKNLVPWQEIIINLVAVGTAISFAKFIFLPHAGGESKQKLTIGFWTAIILLLAALFLSNAVYVEAYNIPNIIKALAVIGAGWWLYLGVFKKLSLKLSRAWEQFDNLVGMMSIMLVLLFWMVLA</sequence>
<dbReference type="Pfam" id="PF00361">
    <property type="entry name" value="Proton_antipo_M"/>
    <property type="match status" value="1"/>
</dbReference>
<protein>
    <submittedName>
        <fullName evidence="11">Cation:proton antiporter</fullName>
    </submittedName>
</protein>
<proteinExistence type="inferred from homology"/>
<dbReference type="NCBIfam" id="NF005564">
    <property type="entry name" value="PRK07234.1-4"/>
    <property type="match status" value="1"/>
</dbReference>
<dbReference type="EMBL" id="SFAN01000049">
    <property type="protein sequence ID" value="TRV24615.1"/>
    <property type="molecule type" value="Genomic_DNA"/>
</dbReference>
<dbReference type="GO" id="GO:0005886">
    <property type="term" value="C:plasma membrane"/>
    <property type="evidence" value="ECO:0007669"/>
    <property type="project" value="UniProtKB-SubCell"/>
</dbReference>
<dbReference type="PANTHER" id="PTHR42703">
    <property type="entry name" value="NADH DEHYDROGENASE"/>
    <property type="match status" value="1"/>
</dbReference>
<keyword evidence="3" id="KW-1003">Cell membrane</keyword>
<evidence type="ECO:0000256" key="2">
    <source>
        <dbReference type="ARBA" id="ARBA00005346"/>
    </source>
</evidence>
<feature type="transmembrane region" description="Helical" evidence="9">
    <location>
        <begin position="274"/>
        <end position="290"/>
    </location>
</feature>
<feature type="transmembrane region" description="Helical" evidence="9">
    <location>
        <begin position="208"/>
        <end position="230"/>
    </location>
</feature>
<evidence type="ECO:0000256" key="3">
    <source>
        <dbReference type="ARBA" id="ARBA00022475"/>
    </source>
</evidence>
<reference evidence="11 12" key="1">
    <citation type="submission" date="2019-01" db="EMBL/GenBank/DDBJ databases">
        <title>Coherence of Microcystis species and biogeography revealed through population genomics.</title>
        <authorList>
            <person name="Perez-Carrascal O.M."/>
            <person name="Terrat Y."/>
            <person name="Giani A."/>
            <person name="Fortin N."/>
            <person name="Tromas N."/>
            <person name="Shapiro B.J."/>
        </authorList>
    </citation>
    <scope>NUCLEOTIDE SEQUENCE [LARGE SCALE GENOMIC DNA]</scope>
    <source>
        <strain evidence="11">Mf_WU_F_19750830_S460</strain>
    </source>
</reference>
<feature type="transmembrane region" description="Helical" evidence="9">
    <location>
        <begin position="85"/>
        <end position="107"/>
    </location>
</feature>
<evidence type="ECO:0000256" key="4">
    <source>
        <dbReference type="ARBA" id="ARBA00022692"/>
    </source>
</evidence>
<dbReference type="PANTHER" id="PTHR42703:SF1">
    <property type="entry name" value="NA(+)_H(+) ANTIPORTER SUBUNIT D1"/>
    <property type="match status" value="1"/>
</dbReference>
<evidence type="ECO:0000256" key="8">
    <source>
        <dbReference type="RuleBase" id="RU000320"/>
    </source>
</evidence>
<feature type="transmembrane region" description="Helical" evidence="9">
    <location>
        <begin position="142"/>
        <end position="166"/>
    </location>
</feature>
<evidence type="ECO:0000256" key="1">
    <source>
        <dbReference type="ARBA" id="ARBA00004651"/>
    </source>
</evidence>
<keyword evidence="4 8" id="KW-0812">Transmembrane</keyword>
<evidence type="ECO:0000259" key="10">
    <source>
        <dbReference type="Pfam" id="PF00361"/>
    </source>
</evidence>
<name>A0A552LWL7_9CHRO</name>
<comment type="similarity">
    <text evidence="2">Belongs to the CPA3 antiporters (TC 2.A.63) subunit D family.</text>
</comment>
<feature type="transmembrane region" description="Helical" evidence="9">
    <location>
        <begin position="236"/>
        <end position="254"/>
    </location>
</feature>
<keyword evidence="6 9" id="KW-0472">Membrane</keyword>
<evidence type="ECO:0000256" key="7">
    <source>
        <dbReference type="ARBA" id="ARBA00025624"/>
    </source>
</evidence>
<evidence type="ECO:0000256" key="5">
    <source>
        <dbReference type="ARBA" id="ARBA00022989"/>
    </source>
</evidence>
<organism evidence="11 12">
    <name type="scientific">Microcystis flos-aquae Mf_WU_F_19750830_S460</name>
    <dbReference type="NCBI Taxonomy" id="2486237"/>
    <lineage>
        <taxon>Bacteria</taxon>
        <taxon>Bacillati</taxon>
        <taxon>Cyanobacteriota</taxon>
        <taxon>Cyanophyceae</taxon>
        <taxon>Oscillatoriophycideae</taxon>
        <taxon>Chroococcales</taxon>
        <taxon>Microcystaceae</taxon>
        <taxon>Microcystis</taxon>
    </lineage>
</organism>
<comment type="subcellular location">
    <subcellularLocation>
        <location evidence="1">Cell membrane</location>
        <topology evidence="1">Multi-pass membrane protein</topology>
    </subcellularLocation>
    <subcellularLocation>
        <location evidence="8">Membrane</location>
        <topology evidence="8">Multi-pass membrane protein</topology>
    </subcellularLocation>
</comment>
<dbReference type="InterPro" id="IPR050586">
    <property type="entry name" value="CPA3_Na-H_Antiporter_D"/>
</dbReference>
<evidence type="ECO:0000256" key="9">
    <source>
        <dbReference type="SAM" id="Phobius"/>
    </source>
</evidence>
<accession>A0A552LWL7</accession>
<evidence type="ECO:0000256" key="6">
    <source>
        <dbReference type="ARBA" id="ARBA00023136"/>
    </source>
</evidence>
<feature type="domain" description="NADH:quinone oxidoreductase/Mrp antiporter transmembrane" evidence="10">
    <location>
        <begin position="2"/>
        <end position="189"/>
    </location>
</feature>
<dbReference type="AlphaFoldDB" id="A0A552LWL7"/>
<feature type="transmembrane region" description="Helical" evidence="9">
    <location>
        <begin position="60"/>
        <end position="78"/>
    </location>
</feature>
<evidence type="ECO:0000313" key="11">
    <source>
        <dbReference type="EMBL" id="TRV24615.1"/>
    </source>
</evidence>
<evidence type="ECO:0000313" key="12">
    <source>
        <dbReference type="Proteomes" id="UP000320730"/>
    </source>
</evidence>
<gene>
    <name evidence="11" type="ORF">EWV40_06320</name>
</gene>
<comment type="function">
    <text evidence="7">NDH-1 shuttles electrons from NAD(P)H, via FMN and iron-sulfur (Fe-S) centers, to quinones in the respiratory chain. The immediate electron acceptor for the enzyme in this species is believed to be plastoquinone. Couples the redox reaction to proton translocation (for every two electrons transferred, four hydrogen ions are translocated across the cytoplasmic membrane), and thus conserves the redox energy in a proton gradient.</text>
</comment>
<comment type="caution">
    <text evidence="11">The sequence shown here is derived from an EMBL/GenBank/DDBJ whole genome shotgun (WGS) entry which is preliminary data.</text>
</comment>
<feature type="transmembrane region" description="Helical" evidence="9">
    <location>
        <begin position="178"/>
        <end position="196"/>
    </location>
</feature>
<feature type="non-terminal residue" evidence="11">
    <location>
        <position position="1"/>
    </location>
</feature>
<keyword evidence="5 9" id="KW-1133">Transmembrane helix</keyword>